<evidence type="ECO:0000313" key="1">
    <source>
        <dbReference type="EMBL" id="QJA87880.1"/>
    </source>
</evidence>
<protein>
    <submittedName>
        <fullName evidence="1">Uncharacterized protein</fullName>
    </submittedName>
</protein>
<accession>A0A6M3L0U9</accession>
<dbReference type="EMBL" id="MT142738">
    <property type="protein sequence ID" value="QJA87880.1"/>
    <property type="molecule type" value="Genomic_DNA"/>
</dbReference>
<sequence>MPRRTLQLQFPRLGLVRRFGLHTEGRQTEYGSPWAWNVRLEDSLTNRLRGGSFAGIAAGIRPSSVVYRDRTLTFSGAAVTASRVGDSDDTTLSADVSDMIRPALFQFSEAGDTGEDVVALVPHKDQYLLGFAATETWVQQGDPLSGPRRRVSDQVGIIGADAWCVAHDTVYFLSSRGLYSVGADGSGLKPVSEDKLPEDLIGVSDTTATLTYQHSDRGVYIHTTGDDWFYDIARDQFWPFDTEETDSHLLIGPLKLGGADGLGLIQTLHGITASDSATVNWRIVPGETAEEAAANGKLAIVAALAGNSYASYVRGSGSWSAGRSSTVRPRIAAMWACLWLSSASDWAYEGVTMSVIPAGEWRK</sequence>
<organism evidence="1">
    <name type="scientific">viral metagenome</name>
    <dbReference type="NCBI Taxonomy" id="1070528"/>
    <lineage>
        <taxon>unclassified sequences</taxon>
        <taxon>metagenomes</taxon>
        <taxon>organismal metagenomes</taxon>
    </lineage>
</organism>
<reference evidence="1" key="1">
    <citation type="submission" date="2020-03" db="EMBL/GenBank/DDBJ databases">
        <title>The deep terrestrial virosphere.</title>
        <authorList>
            <person name="Holmfeldt K."/>
            <person name="Nilsson E."/>
            <person name="Simone D."/>
            <person name="Lopez-Fernandez M."/>
            <person name="Wu X."/>
            <person name="de Brujin I."/>
            <person name="Lundin D."/>
            <person name="Andersson A."/>
            <person name="Bertilsson S."/>
            <person name="Dopson M."/>
        </authorList>
    </citation>
    <scope>NUCLEOTIDE SEQUENCE</scope>
    <source>
        <strain evidence="1">MM415B02873</strain>
    </source>
</reference>
<proteinExistence type="predicted"/>
<gene>
    <name evidence="1" type="ORF">MM415B02873_0013</name>
</gene>
<name>A0A6M3L0U9_9ZZZZ</name>
<dbReference type="AlphaFoldDB" id="A0A6M3L0U9"/>